<organism evidence="1">
    <name type="scientific">marine sediment metagenome</name>
    <dbReference type="NCBI Taxonomy" id="412755"/>
    <lineage>
        <taxon>unclassified sequences</taxon>
        <taxon>metagenomes</taxon>
        <taxon>ecological metagenomes</taxon>
    </lineage>
</organism>
<dbReference type="InterPro" id="IPR029045">
    <property type="entry name" value="ClpP/crotonase-like_dom_sf"/>
</dbReference>
<dbReference type="AlphaFoldDB" id="X1BX23"/>
<protein>
    <recommendedName>
        <fullName evidence="2">Enoyl-CoA hydratase/isomerase</fullName>
    </recommendedName>
</protein>
<gene>
    <name evidence="1" type="ORF">S01H4_33048</name>
</gene>
<dbReference type="SUPFAM" id="SSF52096">
    <property type="entry name" value="ClpP/crotonase"/>
    <property type="match status" value="1"/>
</dbReference>
<dbReference type="Gene3D" id="3.30.300.220">
    <property type="match status" value="1"/>
</dbReference>
<evidence type="ECO:0000313" key="1">
    <source>
        <dbReference type="EMBL" id="GAG76716.1"/>
    </source>
</evidence>
<accession>X1BX23</accession>
<proteinExistence type="predicted"/>
<dbReference type="EMBL" id="BART01017346">
    <property type="protein sequence ID" value="GAG76716.1"/>
    <property type="molecule type" value="Genomic_DNA"/>
</dbReference>
<name>X1BX23_9ZZZZ</name>
<reference evidence="1" key="1">
    <citation type="journal article" date="2014" name="Front. Microbiol.">
        <title>High frequency of phylogenetically diverse reductive dehalogenase-homologous genes in deep subseafloor sedimentary metagenomes.</title>
        <authorList>
            <person name="Kawai M."/>
            <person name="Futagami T."/>
            <person name="Toyoda A."/>
            <person name="Takaki Y."/>
            <person name="Nishi S."/>
            <person name="Hori S."/>
            <person name="Arai W."/>
            <person name="Tsubouchi T."/>
            <person name="Morono Y."/>
            <person name="Uchiyama I."/>
            <person name="Ito T."/>
            <person name="Fujiyama A."/>
            <person name="Inagaki F."/>
            <person name="Takami H."/>
        </authorList>
    </citation>
    <scope>NUCLEOTIDE SEQUENCE</scope>
    <source>
        <strain evidence="1">Expedition CK06-06</strain>
    </source>
</reference>
<evidence type="ECO:0008006" key="2">
    <source>
        <dbReference type="Google" id="ProtNLM"/>
    </source>
</evidence>
<sequence length="53" mass="5980">MAEEKKYEHIVIERVADGNYAVISLNRPDKLNALTAQTCREVADALESMEMDP</sequence>
<comment type="caution">
    <text evidence="1">The sequence shown here is derived from an EMBL/GenBank/DDBJ whole genome shotgun (WGS) entry which is preliminary data.</text>
</comment>